<dbReference type="EMBL" id="BARV01012008">
    <property type="protein sequence ID" value="GAI14635.1"/>
    <property type="molecule type" value="Genomic_DNA"/>
</dbReference>
<evidence type="ECO:0000313" key="2">
    <source>
        <dbReference type="EMBL" id="GAI14635.1"/>
    </source>
</evidence>
<proteinExistence type="predicted"/>
<dbReference type="GO" id="GO:0009100">
    <property type="term" value="P:glycoprotein metabolic process"/>
    <property type="evidence" value="ECO:0007669"/>
    <property type="project" value="UniProtKB-ARBA"/>
</dbReference>
<protein>
    <recommendedName>
        <fullName evidence="1">LicD/FKTN/FKRP nucleotidyltransferase domain-containing protein</fullName>
    </recommendedName>
</protein>
<dbReference type="AlphaFoldDB" id="X1MIU4"/>
<comment type="caution">
    <text evidence="2">The sequence shown here is derived from an EMBL/GenBank/DDBJ whole genome shotgun (WGS) entry which is preliminary data.</text>
</comment>
<name>X1MIU4_9ZZZZ</name>
<evidence type="ECO:0000259" key="1">
    <source>
        <dbReference type="Pfam" id="PF04991"/>
    </source>
</evidence>
<reference evidence="2" key="1">
    <citation type="journal article" date="2014" name="Front. Microbiol.">
        <title>High frequency of phylogenetically diverse reductive dehalogenase-homologous genes in deep subseafloor sedimentary metagenomes.</title>
        <authorList>
            <person name="Kawai M."/>
            <person name="Futagami T."/>
            <person name="Toyoda A."/>
            <person name="Takaki Y."/>
            <person name="Nishi S."/>
            <person name="Hori S."/>
            <person name="Arai W."/>
            <person name="Tsubouchi T."/>
            <person name="Morono Y."/>
            <person name="Uchiyama I."/>
            <person name="Ito T."/>
            <person name="Fujiyama A."/>
            <person name="Inagaki F."/>
            <person name="Takami H."/>
        </authorList>
    </citation>
    <scope>NUCLEOTIDE SEQUENCE</scope>
    <source>
        <strain evidence="2">Expedition CK06-06</strain>
    </source>
</reference>
<accession>X1MIU4</accession>
<dbReference type="PANTHER" id="PTHR43404">
    <property type="entry name" value="LIPOPOLYSACCHARIDE CHOLINEPHOSPHOTRANSFERASE LICD"/>
    <property type="match status" value="1"/>
</dbReference>
<dbReference type="InterPro" id="IPR007074">
    <property type="entry name" value="LicD/FKTN/FKRP_NTP_transf"/>
</dbReference>
<dbReference type="InterPro" id="IPR052942">
    <property type="entry name" value="LPS_cholinephosphotransferase"/>
</dbReference>
<organism evidence="2">
    <name type="scientific">marine sediment metagenome</name>
    <dbReference type="NCBI Taxonomy" id="412755"/>
    <lineage>
        <taxon>unclassified sequences</taxon>
        <taxon>metagenomes</taxon>
        <taxon>ecological metagenomes</taxon>
    </lineage>
</organism>
<dbReference type="Pfam" id="PF04991">
    <property type="entry name" value="LicD"/>
    <property type="match status" value="1"/>
</dbReference>
<dbReference type="PANTHER" id="PTHR43404:SF2">
    <property type="entry name" value="LIPOPOLYSACCHARIDE CHOLINEPHOSPHOTRANSFERASE LICD"/>
    <property type="match status" value="1"/>
</dbReference>
<gene>
    <name evidence="2" type="ORF">S06H3_22455</name>
</gene>
<sequence length="198" mass="23071">MDIKAAKQTFLDIKKILDQAGIKFWLSDGTALGAVREARIISYDRDIDLRALPTEWDFPILFKKFENEGFRCVKSINPKLYKDKPSGSVIFKRGIKTDIGLNYYYPPEDLTVILAGRPLALITVVPAKFFRGDHFVEFLGVKARIPNPPEEYFEMHYGKDWKIPKNERYWKANIPISIAKYVKYFHEHPEVNQKKEKS</sequence>
<feature type="domain" description="LicD/FKTN/FKRP nucleotidyltransferase" evidence="1">
    <location>
        <begin position="19"/>
        <end position="49"/>
    </location>
</feature>